<dbReference type="AlphaFoldDB" id="A0A6H1ZLX0"/>
<dbReference type="EMBL" id="MT144887">
    <property type="protein sequence ID" value="QJI00951.1"/>
    <property type="molecule type" value="Genomic_DNA"/>
</dbReference>
<sequence>MSEKIKNIHIKNIARLAEVDFDAPENGVIIVGGKNKAGKTTLIKSIWAGLGGKVPEIKDGKNKAEINLELDNYNVSLYLTNKSNKIKVEEKGNPSMVIKSPKTMLKDVLGKRCFDVTEFLSATPKNQLEILLKIVKIPGDKKEVEALGEGLIDLSKTENETHIFVNEAYEQILAEQRVNNRKEKALEIEIETGRKEYDLDIEEADLESLYNLKEKALQQESNKKALTEATTKISETKKQIKEYEEILAQKKLEVLQAEKQKKELASIIEELEPYELNEIENEITIAKENNAKFAIVKDIKQKTKELTEHTQNAAKLKSILTKIKQYKEDAMEETEFPIENLDIRASQIYYNDHPLAAASGAEQMLVATSIAASEMPKDGLQALFILDPPQLDSESWKFLEEYAVKKNIQIWIAKVEETQEKAHIYLIEGVQQ</sequence>
<evidence type="ECO:0000256" key="1">
    <source>
        <dbReference type="SAM" id="Coils"/>
    </source>
</evidence>
<name>A0A6H1ZLX0_9ZZZZ</name>
<dbReference type="InterPro" id="IPR027417">
    <property type="entry name" value="P-loop_NTPase"/>
</dbReference>
<feature type="coiled-coil region" evidence="1">
    <location>
        <begin position="199"/>
        <end position="267"/>
    </location>
</feature>
<evidence type="ECO:0000313" key="3">
    <source>
        <dbReference type="EMBL" id="QJA48923.1"/>
    </source>
</evidence>
<keyword evidence="1" id="KW-0175">Coiled coil</keyword>
<evidence type="ECO:0000313" key="4">
    <source>
        <dbReference type="EMBL" id="QJA67001.1"/>
    </source>
</evidence>
<dbReference type="EMBL" id="MT142530">
    <property type="protein sequence ID" value="QJA84513.1"/>
    <property type="molecule type" value="Genomic_DNA"/>
</dbReference>
<evidence type="ECO:0000313" key="5">
    <source>
        <dbReference type="EMBL" id="QJA84513.1"/>
    </source>
</evidence>
<reference evidence="3" key="1">
    <citation type="submission" date="2020-03" db="EMBL/GenBank/DDBJ databases">
        <title>The deep terrestrial virosphere.</title>
        <authorList>
            <person name="Holmfeldt K."/>
            <person name="Nilsson E."/>
            <person name="Simone D."/>
            <person name="Lopez-Fernandez M."/>
            <person name="Wu X."/>
            <person name="de Brujin I."/>
            <person name="Lundin D."/>
            <person name="Andersson A."/>
            <person name="Bertilsson S."/>
            <person name="Dopson M."/>
        </authorList>
    </citation>
    <scope>NUCLEOTIDE SEQUENCE</scope>
    <source>
        <strain evidence="5">MM415A00187</strain>
        <strain evidence="4">MM415B00313</strain>
        <strain evidence="3">TM448A01192</strain>
        <strain evidence="6">TM448B02176</strain>
    </source>
</reference>
<organism evidence="3">
    <name type="scientific">viral metagenome</name>
    <dbReference type="NCBI Taxonomy" id="1070528"/>
    <lineage>
        <taxon>unclassified sequences</taxon>
        <taxon>metagenomes</taxon>
        <taxon>organismal metagenomes</taxon>
    </lineage>
</organism>
<proteinExistence type="predicted"/>
<gene>
    <name evidence="5" type="ORF">MM415A00187_0048</name>
    <name evidence="4" type="ORF">MM415B00313_0049</name>
    <name evidence="3" type="ORF">TM448A01192_0013</name>
    <name evidence="6" type="ORF">TM448B02176_0010</name>
</gene>
<dbReference type="EMBL" id="MT141564">
    <property type="protein sequence ID" value="QJA67001.1"/>
    <property type="molecule type" value="Genomic_DNA"/>
</dbReference>
<dbReference type="SUPFAM" id="SSF52540">
    <property type="entry name" value="P-loop containing nucleoside triphosphate hydrolases"/>
    <property type="match status" value="1"/>
</dbReference>
<dbReference type="InterPro" id="IPR038729">
    <property type="entry name" value="Rad50/SbcC_AAA"/>
</dbReference>
<accession>A0A6H1ZLX0</accession>
<dbReference type="EMBL" id="MT144109">
    <property type="protein sequence ID" value="QJA48923.1"/>
    <property type="molecule type" value="Genomic_DNA"/>
</dbReference>
<dbReference type="Gene3D" id="3.40.50.300">
    <property type="entry name" value="P-loop containing nucleotide triphosphate hydrolases"/>
    <property type="match status" value="1"/>
</dbReference>
<feature type="domain" description="Rad50/SbcC-type AAA" evidence="2">
    <location>
        <begin position="8"/>
        <end position="272"/>
    </location>
</feature>
<evidence type="ECO:0000259" key="2">
    <source>
        <dbReference type="Pfam" id="PF13476"/>
    </source>
</evidence>
<protein>
    <submittedName>
        <fullName evidence="3">Putative ATPase domain containing protein</fullName>
    </submittedName>
</protein>
<evidence type="ECO:0000313" key="6">
    <source>
        <dbReference type="EMBL" id="QJI00951.1"/>
    </source>
</evidence>
<dbReference type="Pfam" id="PF13476">
    <property type="entry name" value="AAA_23"/>
    <property type="match status" value="1"/>
</dbReference>